<feature type="transmembrane region" description="Helical" evidence="6">
    <location>
        <begin position="301"/>
        <end position="320"/>
    </location>
</feature>
<dbReference type="Proteomes" id="UP000694865">
    <property type="component" value="Unplaced"/>
</dbReference>
<evidence type="ECO:0000256" key="2">
    <source>
        <dbReference type="ARBA" id="ARBA00022692"/>
    </source>
</evidence>
<feature type="transmembrane region" description="Helical" evidence="6">
    <location>
        <begin position="234"/>
        <end position="256"/>
    </location>
</feature>
<keyword evidence="2 6" id="KW-0812">Transmembrane</keyword>
<evidence type="ECO:0000256" key="4">
    <source>
        <dbReference type="ARBA" id="ARBA00023136"/>
    </source>
</evidence>
<feature type="transmembrane region" description="Helical" evidence="6">
    <location>
        <begin position="203"/>
        <end position="222"/>
    </location>
</feature>
<dbReference type="RefSeq" id="XP_006824542.1">
    <property type="nucleotide sequence ID" value="XM_006824479.1"/>
</dbReference>
<feature type="region of interest" description="Disordered" evidence="5">
    <location>
        <begin position="1"/>
        <end position="23"/>
    </location>
</feature>
<gene>
    <name evidence="9" type="primary">LOC102806470</name>
</gene>
<feature type="transmembrane region" description="Helical" evidence="6">
    <location>
        <begin position="51"/>
        <end position="77"/>
    </location>
</feature>
<evidence type="ECO:0000256" key="5">
    <source>
        <dbReference type="SAM" id="MobiDB-lite"/>
    </source>
</evidence>
<sequence>MQNTGIMHPGKSNDYVTTKEPSSVPNPQFIADKTDAIQNQDNKSSKNKTSYWNAFVGLFMGLLSGASFAVSDIFALLCIKLGYSPAQALLVKSLVTMAAAMPFLIYKKVNILKLSRKDTLLNVVKSLSENAGDFFYYYGLDFIGMGDTTSIVVGSLPIFTPILARLFIHEHFRFHDCISIIINIAGIVLIARPEFIFGDTTDAPAIGYIYAILTGLGLAIGTVCGREMSDGQSLLVVIFYNGLCGAILMLILVYPTSSYRMYVLIPQYPITIAYMVAMVAWYILYLYTYNRALQLLSAGKVALLANGSMIVGFIADVTVFNREIVYLEFIGAALIILSAAVVCVLVWFETRKELNENTKLIKN</sequence>
<dbReference type="PANTHER" id="PTHR22911:SF6">
    <property type="entry name" value="SOLUTE CARRIER FAMILY 35 MEMBER G1"/>
    <property type="match status" value="1"/>
</dbReference>
<protein>
    <submittedName>
        <fullName evidence="9">Solute carrier family 35 member G1-like</fullName>
    </submittedName>
</protein>
<reference evidence="9" key="1">
    <citation type="submission" date="2025-08" db="UniProtKB">
        <authorList>
            <consortium name="RefSeq"/>
        </authorList>
    </citation>
    <scope>IDENTIFICATION</scope>
    <source>
        <tissue evidence="9">Testes</tissue>
    </source>
</reference>
<organism evidence="8 9">
    <name type="scientific">Saccoglossus kowalevskii</name>
    <name type="common">Acorn worm</name>
    <dbReference type="NCBI Taxonomy" id="10224"/>
    <lineage>
        <taxon>Eukaryota</taxon>
        <taxon>Metazoa</taxon>
        <taxon>Hemichordata</taxon>
        <taxon>Enteropneusta</taxon>
        <taxon>Harrimaniidae</taxon>
        <taxon>Saccoglossus</taxon>
    </lineage>
</organism>
<evidence type="ECO:0000256" key="1">
    <source>
        <dbReference type="ARBA" id="ARBA00004141"/>
    </source>
</evidence>
<keyword evidence="8" id="KW-1185">Reference proteome</keyword>
<feature type="domain" description="EamA" evidence="7">
    <location>
        <begin position="206"/>
        <end position="342"/>
    </location>
</feature>
<dbReference type="SUPFAM" id="SSF103481">
    <property type="entry name" value="Multidrug resistance efflux transporter EmrE"/>
    <property type="match status" value="1"/>
</dbReference>
<dbReference type="PANTHER" id="PTHR22911">
    <property type="entry name" value="ACYL-MALONYL CONDENSING ENZYME-RELATED"/>
    <property type="match status" value="1"/>
</dbReference>
<feature type="transmembrane region" description="Helical" evidence="6">
    <location>
        <begin position="135"/>
        <end position="160"/>
    </location>
</feature>
<keyword evidence="3 6" id="KW-1133">Transmembrane helix</keyword>
<evidence type="ECO:0000256" key="6">
    <source>
        <dbReference type="SAM" id="Phobius"/>
    </source>
</evidence>
<dbReference type="GeneID" id="102806470"/>
<feature type="transmembrane region" description="Helical" evidence="6">
    <location>
        <begin position="326"/>
        <end position="348"/>
    </location>
</feature>
<feature type="compositionally biased region" description="Polar residues" evidence="5">
    <location>
        <begin position="14"/>
        <end position="23"/>
    </location>
</feature>
<name>A0ABM0MX01_SACKO</name>
<keyword evidence="4 6" id="KW-0472">Membrane</keyword>
<feature type="domain" description="EamA" evidence="7">
    <location>
        <begin position="57"/>
        <end position="191"/>
    </location>
</feature>
<feature type="transmembrane region" description="Helical" evidence="6">
    <location>
        <begin position="89"/>
        <end position="106"/>
    </location>
</feature>
<feature type="transmembrane region" description="Helical" evidence="6">
    <location>
        <begin position="172"/>
        <end position="191"/>
    </location>
</feature>
<evidence type="ECO:0000256" key="3">
    <source>
        <dbReference type="ARBA" id="ARBA00022989"/>
    </source>
</evidence>
<feature type="transmembrane region" description="Helical" evidence="6">
    <location>
        <begin position="268"/>
        <end position="289"/>
    </location>
</feature>
<accession>A0ABM0MX01</accession>
<dbReference type="InterPro" id="IPR000620">
    <property type="entry name" value="EamA_dom"/>
</dbReference>
<dbReference type="Pfam" id="PF00892">
    <property type="entry name" value="EamA"/>
    <property type="match status" value="2"/>
</dbReference>
<proteinExistence type="predicted"/>
<dbReference type="InterPro" id="IPR037185">
    <property type="entry name" value="EmrE-like"/>
</dbReference>
<evidence type="ECO:0000259" key="7">
    <source>
        <dbReference type="Pfam" id="PF00892"/>
    </source>
</evidence>
<comment type="subcellular location">
    <subcellularLocation>
        <location evidence="1">Membrane</location>
        <topology evidence="1">Multi-pass membrane protein</topology>
    </subcellularLocation>
</comment>
<evidence type="ECO:0000313" key="9">
    <source>
        <dbReference type="RefSeq" id="XP_006824542.1"/>
    </source>
</evidence>
<evidence type="ECO:0000313" key="8">
    <source>
        <dbReference type="Proteomes" id="UP000694865"/>
    </source>
</evidence>